<comment type="similarity">
    <text evidence="1">Belongs to the AHA1 family.</text>
</comment>
<dbReference type="RefSeq" id="WP_090596448.1">
    <property type="nucleotide sequence ID" value="NZ_FNCS01000006.1"/>
</dbReference>
<protein>
    <submittedName>
        <fullName evidence="3">Uncharacterized conserved protein YndB, AHSA1/START domain</fullName>
    </submittedName>
</protein>
<evidence type="ECO:0000313" key="4">
    <source>
        <dbReference type="Proteomes" id="UP000199495"/>
    </source>
</evidence>
<gene>
    <name evidence="3" type="ORF">SAMN04487974_10687</name>
</gene>
<dbReference type="EMBL" id="FNCS01000006">
    <property type="protein sequence ID" value="SDG70120.1"/>
    <property type="molecule type" value="Genomic_DNA"/>
</dbReference>
<feature type="domain" description="Activator of Hsp90 ATPase homologue 1/2-like C-terminal" evidence="2">
    <location>
        <begin position="16"/>
        <end position="151"/>
    </location>
</feature>
<reference evidence="3 4" key="1">
    <citation type="submission" date="2016-10" db="EMBL/GenBank/DDBJ databases">
        <authorList>
            <person name="de Groot N.N."/>
        </authorList>
    </citation>
    <scope>NUCLEOTIDE SEQUENCE [LARGE SCALE GENOMIC DNA]</scope>
    <source>
        <strain evidence="3 4">CGMCC 1.10267</strain>
    </source>
</reference>
<dbReference type="InterPro" id="IPR013538">
    <property type="entry name" value="ASHA1/2-like_C"/>
</dbReference>
<dbReference type="OrthoDB" id="9805228at2"/>
<evidence type="ECO:0000256" key="1">
    <source>
        <dbReference type="ARBA" id="ARBA00006817"/>
    </source>
</evidence>
<dbReference type="Proteomes" id="UP000199495">
    <property type="component" value="Unassembled WGS sequence"/>
</dbReference>
<dbReference type="Pfam" id="PF08327">
    <property type="entry name" value="AHSA1"/>
    <property type="match status" value="1"/>
</dbReference>
<name>A0A1G7WG03_9HYPH</name>
<dbReference type="SUPFAM" id="SSF55961">
    <property type="entry name" value="Bet v1-like"/>
    <property type="match status" value="1"/>
</dbReference>
<dbReference type="AlphaFoldDB" id="A0A1G7WG03"/>
<dbReference type="InterPro" id="IPR023393">
    <property type="entry name" value="START-like_dom_sf"/>
</dbReference>
<sequence length="153" mass="17305">MNRAPDRFLRMTRRYKAPIERVYNAWLDPRVTRTWLFTSSASDSNSTEIDARVGGKWTITDVREGITYTALGEYLELDPPHRIVFTFAMPQFSPNSDTITVELSQDGDETVMVFTQSGGDIASELENLPEDETQTSEHGWNLMFVALGHAVEA</sequence>
<evidence type="ECO:0000313" key="3">
    <source>
        <dbReference type="EMBL" id="SDG70120.1"/>
    </source>
</evidence>
<proteinExistence type="inferred from homology"/>
<organism evidence="3 4">
    <name type="scientific">Pelagibacterium luteolum</name>
    <dbReference type="NCBI Taxonomy" id="440168"/>
    <lineage>
        <taxon>Bacteria</taxon>
        <taxon>Pseudomonadati</taxon>
        <taxon>Pseudomonadota</taxon>
        <taxon>Alphaproteobacteria</taxon>
        <taxon>Hyphomicrobiales</taxon>
        <taxon>Devosiaceae</taxon>
        <taxon>Pelagibacterium</taxon>
    </lineage>
</organism>
<keyword evidence="4" id="KW-1185">Reference proteome</keyword>
<evidence type="ECO:0000259" key="2">
    <source>
        <dbReference type="Pfam" id="PF08327"/>
    </source>
</evidence>
<accession>A0A1G7WG03</accession>
<dbReference type="STRING" id="440168.SAMN04487974_10687"/>
<dbReference type="CDD" id="cd07814">
    <property type="entry name" value="SRPBCC_CalC_Aha1-like"/>
    <property type="match status" value="1"/>
</dbReference>
<dbReference type="Gene3D" id="3.30.530.20">
    <property type="match status" value="1"/>
</dbReference>